<keyword evidence="4 9" id="KW-0274">FAD</keyword>
<name>A0AAE5AGW3_9RICK</name>
<evidence type="ECO:0000256" key="7">
    <source>
        <dbReference type="ARBA" id="ARBA00023157"/>
    </source>
</evidence>
<feature type="domain" description="FAD/NAD(P)-binding" evidence="11">
    <location>
        <begin position="8"/>
        <end position="300"/>
    </location>
</feature>
<dbReference type="InterPro" id="IPR050097">
    <property type="entry name" value="Ferredoxin-NADP_redctase_2"/>
</dbReference>
<evidence type="ECO:0000256" key="3">
    <source>
        <dbReference type="ARBA" id="ARBA00022630"/>
    </source>
</evidence>
<dbReference type="EMBL" id="JARGYU010000001">
    <property type="protein sequence ID" value="MDZ5760875.1"/>
    <property type="molecule type" value="Genomic_DNA"/>
</dbReference>
<dbReference type="Pfam" id="PF07992">
    <property type="entry name" value="Pyr_redox_2"/>
    <property type="match status" value="1"/>
</dbReference>
<keyword evidence="13" id="KW-1185">Reference proteome</keyword>
<comment type="cofactor">
    <cofactor evidence="10">
        <name>FAD</name>
        <dbReference type="ChEBI" id="CHEBI:57692"/>
    </cofactor>
    <text evidence="10">Binds 1 FAD per subunit.</text>
</comment>
<dbReference type="InterPro" id="IPR036188">
    <property type="entry name" value="FAD/NAD-bd_sf"/>
</dbReference>
<dbReference type="SUPFAM" id="SSF51905">
    <property type="entry name" value="FAD/NAD(P)-binding domain"/>
    <property type="match status" value="1"/>
</dbReference>
<dbReference type="InterPro" id="IPR008255">
    <property type="entry name" value="Pyr_nucl-diS_OxRdtase_2_AS"/>
</dbReference>
<evidence type="ECO:0000256" key="5">
    <source>
        <dbReference type="ARBA" id="ARBA00022857"/>
    </source>
</evidence>
<evidence type="ECO:0000256" key="10">
    <source>
        <dbReference type="RuleBase" id="RU003881"/>
    </source>
</evidence>
<dbReference type="EC" id="1.8.1.9" evidence="9"/>
<reference evidence="12" key="1">
    <citation type="submission" date="2023-02" db="EMBL/GenBank/DDBJ databases">
        <title>Host association and intracellularity evolved multiple times independently in the Rickettsiales.</title>
        <authorList>
            <person name="Castelli M."/>
            <person name="Nardi T."/>
            <person name="Gammuto L."/>
            <person name="Bellinzona G."/>
            <person name="Sabaneyeva E."/>
            <person name="Potekhin A."/>
            <person name="Serra V."/>
            <person name="Petroni G."/>
            <person name="Sassera D."/>
        </authorList>
    </citation>
    <scope>NUCLEOTIDE SEQUENCE</scope>
    <source>
        <strain evidence="12">USBL-36I1</strain>
    </source>
</reference>
<accession>A0AAE5AGW3</accession>
<dbReference type="PRINTS" id="PR00368">
    <property type="entry name" value="FADPNR"/>
</dbReference>
<dbReference type="PROSITE" id="PS00573">
    <property type="entry name" value="PYRIDINE_REDOX_2"/>
    <property type="match status" value="1"/>
</dbReference>
<evidence type="ECO:0000256" key="8">
    <source>
        <dbReference type="ARBA" id="ARBA00023284"/>
    </source>
</evidence>
<evidence type="ECO:0000313" key="12">
    <source>
        <dbReference type="EMBL" id="MDZ5760875.1"/>
    </source>
</evidence>
<evidence type="ECO:0000256" key="2">
    <source>
        <dbReference type="ARBA" id="ARBA00018719"/>
    </source>
</evidence>
<sequence>MPQIYKTKMLIIGSGPAGCTAAIYGARACLNPIMLCGSTKGGQLTITTDVENYPGFAKIIQGPWLMEQMLEQSRSCGAVIIDESADKINFHKDENDNFHVFDGSDNIYLAKTIILSTGATAKWLGLENEKKFLGRGVSGCATCDGFFFRGKNVLVVGGGNTAVEEALYLTNHATKVILIHRKDSLKAEKTLQKRLMSHNKIEILWNKEIEDILGNEDIGVNKVILKDTINHNKISIDIDGIFIAIGHRPNTDMFRGFINMDSDGYIIVNNDMSTNINGIYACGDVCDKKYRQAVVAAGNGCIAALEAENYINSYQQ</sequence>
<dbReference type="GO" id="GO:0019430">
    <property type="term" value="P:removal of superoxide radicals"/>
    <property type="evidence" value="ECO:0007669"/>
    <property type="project" value="UniProtKB-UniRule"/>
</dbReference>
<keyword evidence="3 9" id="KW-0285">Flavoprotein</keyword>
<dbReference type="InterPro" id="IPR023753">
    <property type="entry name" value="FAD/NAD-binding_dom"/>
</dbReference>
<comment type="catalytic activity">
    <reaction evidence="9">
        <text>[thioredoxin]-dithiol + NADP(+) = [thioredoxin]-disulfide + NADPH + H(+)</text>
        <dbReference type="Rhea" id="RHEA:20345"/>
        <dbReference type="Rhea" id="RHEA-COMP:10698"/>
        <dbReference type="Rhea" id="RHEA-COMP:10700"/>
        <dbReference type="ChEBI" id="CHEBI:15378"/>
        <dbReference type="ChEBI" id="CHEBI:29950"/>
        <dbReference type="ChEBI" id="CHEBI:50058"/>
        <dbReference type="ChEBI" id="CHEBI:57783"/>
        <dbReference type="ChEBI" id="CHEBI:58349"/>
        <dbReference type="EC" id="1.8.1.9"/>
    </reaction>
</comment>
<proteinExistence type="inferred from homology"/>
<protein>
    <recommendedName>
        <fullName evidence="2 9">Thioredoxin reductase</fullName>
        <ecNumber evidence="9">1.8.1.9</ecNumber>
    </recommendedName>
</protein>
<dbReference type="GO" id="GO:0005737">
    <property type="term" value="C:cytoplasm"/>
    <property type="evidence" value="ECO:0007669"/>
    <property type="project" value="InterPro"/>
</dbReference>
<evidence type="ECO:0000256" key="1">
    <source>
        <dbReference type="ARBA" id="ARBA00009333"/>
    </source>
</evidence>
<keyword evidence="5 10" id="KW-0521">NADP</keyword>
<organism evidence="12 13">
    <name type="scientific">Lyticum sinuosum</name>
    <dbReference type="NCBI Taxonomy" id="1332059"/>
    <lineage>
        <taxon>Bacteria</taxon>
        <taxon>Pseudomonadati</taxon>
        <taxon>Pseudomonadota</taxon>
        <taxon>Alphaproteobacteria</taxon>
        <taxon>Rickettsiales</taxon>
        <taxon>Lyticum</taxon>
    </lineage>
</organism>
<comment type="caution">
    <text evidence="12">The sequence shown here is derived from an EMBL/GenBank/DDBJ whole genome shotgun (WGS) entry which is preliminary data.</text>
</comment>
<dbReference type="PRINTS" id="PR00469">
    <property type="entry name" value="PNDRDTASEII"/>
</dbReference>
<dbReference type="AlphaFoldDB" id="A0AAE5AGW3"/>
<gene>
    <name evidence="12" type="ORF">Lyticum_00027</name>
</gene>
<evidence type="ECO:0000256" key="9">
    <source>
        <dbReference type="RuleBase" id="RU003880"/>
    </source>
</evidence>
<dbReference type="RefSeq" id="WP_322498315.1">
    <property type="nucleotide sequence ID" value="NZ_JARGYU010000001.1"/>
</dbReference>
<evidence type="ECO:0000256" key="6">
    <source>
        <dbReference type="ARBA" id="ARBA00023002"/>
    </source>
</evidence>
<evidence type="ECO:0000313" key="13">
    <source>
        <dbReference type="Proteomes" id="UP001289135"/>
    </source>
</evidence>
<keyword evidence="7" id="KW-1015">Disulfide bond</keyword>
<keyword evidence="6 9" id="KW-0560">Oxidoreductase</keyword>
<dbReference type="InterPro" id="IPR005982">
    <property type="entry name" value="Thioredox_Rdtase"/>
</dbReference>
<comment type="subunit">
    <text evidence="9">Homodimer.</text>
</comment>
<evidence type="ECO:0000256" key="4">
    <source>
        <dbReference type="ARBA" id="ARBA00022827"/>
    </source>
</evidence>
<comment type="similarity">
    <text evidence="1 9">Belongs to the class-II pyridine nucleotide-disulfide oxidoreductase family.</text>
</comment>
<keyword evidence="8 9" id="KW-0676">Redox-active center</keyword>
<dbReference type="NCBIfam" id="TIGR01292">
    <property type="entry name" value="TRX_reduct"/>
    <property type="match status" value="1"/>
</dbReference>
<dbReference type="Proteomes" id="UP001289135">
    <property type="component" value="Unassembled WGS sequence"/>
</dbReference>
<dbReference type="GO" id="GO:0004791">
    <property type="term" value="F:thioredoxin-disulfide reductase (NADPH) activity"/>
    <property type="evidence" value="ECO:0007669"/>
    <property type="project" value="UniProtKB-UniRule"/>
</dbReference>
<dbReference type="Gene3D" id="3.50.50.60">
    <property type="entry name" value="FAD/NAD(P)-binding domain"/>
    <property type="match status" value="2"/>
</dbReference>
<dbReference type="PANTHER" id="PTHR48105">
    <property type="entry name" value="THIOREDOXIN REDUCTASE 1-RELATED-RELATED"/>
    <property type="match status" value="1"/>
</dbReference>
<evidence type="ECO:0000259" key="11">
    <source>
        <dbReference type="Pfam" id="PF07992"/>
    </source>
</evidence>